<evidence type="ECO:0000256" key="1">
    <source>
        <dbReference type="SAM" id="SignalP"/>
    </source>
</evidence>
<comment type="caution">
    <text evidence="2">The sequence shown here is derived from an EMBL/GenBank/DDBJ whole genome shotgun (WGS) entry which is preliminary data.</text>
</comment>
<evidence type="ECO:0008006" key="4">
    <source>
        <dbReference type="Google" id="ProtNLM"/>
    </source>
</evidence>
<evidence type="ECO:0000313" key="3">
    <source>
        <dbReference type="Proteomes" id="UP000749010"/>
    </source>
</evidence>
<organism evidence="2 3">
    <name type="scientific">Candidatus Accumulibacter phosphatis</name>
    <dbReference type="NCBI Taxonomy" id="327160"/>
    <lineage>
        <taxon>Bacteria</taxon>
        <taxon>Pseudomonadati</taxon>
        <taxon>Pseudomonadota</taxon>
        <taxon>Betaproteobacteria</taxon>
        <taxon>Candidatus Accumulibacter</taxon>
    </lineage>
</organism>
<keyword evidence="3" id="KW-1185">Reference proteome</keyword>
<name>A0ABX1U2L9_9PROT</name>
<feature type="signal peptide" evidence="1">
    <location>
        <begin position="1"/>
        <end position="24"/>
    </location>
</feature>
<accession>A0ABX1U2L9</accession>
<reference evidence="2 3" key="1">
    <citation type="submission" date="2019-03" db="EMBL/GenBank/DDBJ databases">
        <title>Metabolic reconstructions from genomes of highly enriched 'Candidatus Accumulibacter' and 'Candidatus Competibacter' bioreactor populations.</title>
        <authorList>
            <person name="Annavajhala M.K."/>
            <person name="Welles L."/>
            <person name="Abbas B."/>
            <person name="Sorokin D."/>
            <person name="Park H."/>
            <person name="Van Loosdrecht M."/>
            <person name="Chandran K."/>
        </authorList>
    </citation>
    <scope>NUCLEOTIDE SEQUENCE [LARGE SCALE GENOMIC DNA]</scope>
    <source>
        <strain evidence="2 3">SBR_S</strain>
    </source>
</reference>
<dbReference type="EMBL" id="SPMY01000084">
    <property type="protein sequence ID" value="NMQ29998.1"/>
    <property type="molecule type" value="Genomic_DNA"/>
</dbReference>
<keyword evidence="1" id="KW-0732">Signal</keyword>
<dbReference type="Proteomes" id="UP000749010">
    <property type="component" value="Unassembled WGS sequence"/>
</dbReference>
<feature type="chain" id="PRO_5046561269" description="Lipoprotein" evidence="1">
    <location>
        <begin position="25"/>
        <end position="141"/>
    </location>
</feature>
<dbReference type="RefSeq" id="WP_169068450.1">
    <property type="nucleotide sequence ID" value="NZ_SPMY01000084.1"/>
</dbReference>
<proteinExistence type="predicted"/>
<gene>
    <name evidence="2" type="ORF">E4Q23_20895</name>
</gene>
<protein>
    <recommendedName>
        <fullName evidence="4">Lipoprotein</fullName>
    </recommendedName>
</protein>
<evidence type="ECO:0000313" key="2">
    <source>
        <dbReference type="EMBL" id="NMQ29998.1"/>
    </source>
</evidence>
<sequence>MNTVFAIVGLAALTLTGCAGHTHALAPASGNPSVTVGTFSHEGRGAPAMLLEVEGRRFTAKDFAIRRNANLSALQQHDSRGRRHSGIAAGSDTEHYDYSANPELRAADGAVLRCTLTWPARQAPAGYCEMDEGTRIAVRFE</sequence>